<organism evidence="3 4">
    <name type="scientific">Rhipicephalus sanguineus</name>
    <name type="common">Brown dog tick</name>
    <name type="synonym">Ixodes sanguineus</name>
    <dbReference type="NCBI Taxonomy" id="34632"/>
    <lineage>
        <taxon>Eukaryota</taxon>
        <taxon>Metazoa</taxon>
        <taxon>Ecdysozoa</taxon>
        <taxon>Arthropoda</taxon>
        <taxon>Chelicerata</taxon>
        <taxon>Arachnida</taxon>
        <taxon>Acari</taxon>
        <taxon>Parasitiformes</taxon>
        <taxon>Ixodida</taxon>
        <taxon>Ixodoidea</taxon>
        <taxon>Ixodidae</taxon>
        <taxon>Rhipicephalinae</taxon>
        <taxon>Rhipicephalus</taxon>
        <taxon>Rhipicephalus</taxon>
    </lineage>
</organism>
<feature type="region of interest" description="Disordered" evidence="1">
    <location>
        <begin position="636"/>
        <end position="733"/>
    </location>
</feature>
<feature type="chain" id="PRO_5038494712" evidence="2">
    <location>
        <begin position="21"/>
        <end position="963"/>
    </location>
</feature>
<name>A0A9D4PCV7_RHISA</name>
<feature type="compositionally biased region" description="Polar residues" evidence="1">
    <location>
        <begin position="502"/>
        <end position="516"/>
    </location>
</feature>
<evidence type="ECO:0000313" key="3">
    <source>
        <dbReference type="EMBL" id="KAH7935293.1"/>
    </source>
</evidence>
<feature type="region of interest" description="Disordered" evidence="1">
    <location>
        <begin position="534"/>
        <end position="579"/>
    </location>
</feature>
<gene>
    <name evidence="3" type="ORF">HPB52_005718</name>
</gene>
<feature type="signal peptide" evidence="2">
    <location>
        <begin position="1"/>
        <end position="20"/>
    </location>
</feature>
<feature type="compositionally biased region" description="Polar residues" evidence="1">
    <location>
        <begin position="534"/>
        <end position="575"/>
    </location>
</feature>
<keyword evidence="4" id="KW-1185">Reference proteome</keyword>
<feature type="region of interest" description="Disordered" evidence="1">
    <location>
        <begin position="396"/>
        <end position="520"/>
    </location>
</feature>
<accession>A0A9D4PCV7</accession>
<feature type="region of interest" description="Disordered" evidence="1">
    <location>
        <begin position="923"/>
        <end position="963"/>
    </location>
</feature>
<dbReference type="AlphaFoldDB" id="A0A9D4PCV7"/>
<feature type="compositionally biased region" description="Polar residues" evidence="1">
    <location>
        <begin position="818"/>
        <end position="831"/>
    </location>
</feature>
<feature type="region of interest" description="Disordered" evidence="1">
    <location>
        <begin position="161"/>
        <end position="201"/>
    </location>
</feature>
<feature type="compositionally biased region" description="Polar residues" evidence="1">
    <location>
        <begin position="453"/>
        <end position="463"/>
    </location>
</feature>
<feature type="compositionally biased region" description="Basic and acidic residues" evidence="1">
    <location>
        <begin position="651"/>
        <end position="662"/>
    </location>
</feature>
<feature type="compositionally biased region" description="Polar residues" evidence="1">
    <location>
        <begin position="411"/>
        <end position="433"/>
    </location>
</feature>
<reference evidence="3" key="1">
    <citation type="journal article" date="2020" name="Cell">
        <title>Large-Scale Comparative Analyses of Tick Genomes Elucidate Their Genetic Diversity and Vector Capacities.</title>
        <authorList>
            <consortium name="Tick Genome and Microbiome Consortium (TIGMIC)"/>
            <person name="Jia N."/>
            <person name="Wang J."/>
            <person name="Shi W."/>
            <person name="Du L."/>
            <person name="Sun Y."/>
            <person name="Zhan W."/>
            <person name="Jiang J.F."/>
            <person name="Wang Q."/>
            <person name="Zhang B."/>
            <person name="Ji P."/>
            <person name="Bell-Sakyi L."/>
            <person name="Cui X.M."/>
            <person name="Yuan T.T."/>
            <person name="Jiang B.G."/>
            <person name="Yang W.F."/>
            <person name="Lam T.T."/>
            <person name="Chang Q.C."/>
            <person name="Ding S.J."/>
            <person name="Wang X.J."/>
            <person name="Zhu J.G."/>
            <person name="Ruan X.D."/>
            <person name="Zhao L."/>
            <person name="Wei J.T."/>
            <person name="Ye R.Z."/>
            <person name="Que T.C."/>
            <person name="Du C.H."/>
            <person name="Zhou Y.H."/>
            <person name="Cheng J.X."/>
            <person name="Dai P.F."/>
            <person name="Guo W.B."/>
            <person name="Han X.H."/>
            <person name="Huang E.J."/>
            <person name="Li L.F."/>
            <person name="Wei W."/>
            <person name="Gao Y.C."/>
            <person name="Liu J.Z."/>
            <person name="Shao H.Z."/>
            <person name="Wang X."/>
            <person name="Wang C.C."/>
            <person name="Yang T.C."/>
            <person name="Huo Q.B."/>
            <person name="Li W."/>
            <person name="Chen H.Y."/>
            <person name="Chen S.E."/>
            <person name="Zhou L.G."/>
            <person name="Ni X.B."/>
            <person name="Tian J.H."/>
            <person name="Sheng Y."/>
            <person name="Liu T."/>
            <person name="Pan Y.S."/>
            <person name="Xia L.Y."/>
            <person name="Li J."/>
            <person name="Zhao F."/>
            <person name="Cao W.C."/>
        </authorList>
    </citation>
    <scope>NUCLEOTIDE SEQUENCE</scope>
    <source>
        <strain evidence="3">Rsan-2018</strain>
    </source>
</reference>
<evidence type="ECO:0000313" key="4">
    <source>
        <dbReference type="Proteomes" id="UP000821837"/>
    </source>
</evidence>
<reference evidence="3" key="2">
    <citation type="submission" date="2021-09" db="EMBL/GenBank/DDBJ databases">
        <authorList>
            <person name="Jia N."/>
            <person name="Wang J."/>
            <person name="Shi W."/>
            <person name="Du L."/>
            <person name="Sun Y."/>
            <person name="Zhan W."/>
            <person name="Jiang J."/>
            <person name="Wang Q."/>
            <person name="Zhang B."/>
            <person name="Ji P."/>
            <person name="Sakyi L.B."/>
            <person name="Cui X."/>
            <person name="Yuan T."/>
            <person name="Jiang B."/>
            <person name="Yang W."/>
            <person name="Lam T.T.-Y."/>
            <person name="Chang Q."/>
            <person name="Ding S."/>
            <person name="Wang X."/>
            <person name="Zhu J."/>
            <person name="Ruan X."/>
            <person name="Zhao L."/>
            <person name="Wei J."/>
            <person name="Que T."/>
            <person name="Du C."/>
            <person name="Cheng J."/>
            <person name="Dai P."/>
            <person name="Han X."/>
            <person name="Huang E."/>
            <person name="Gao Y."/>
            <person name="Liu J."/>
            <person name="Shao H."/>
            <person name="Ye R."/>
            <person name="Li L."/>
            <person name="Wei W."/>
            <person name="Wang X."/>
            <person name="Wang C."/>
            <person name="Huo Q."/>
            <person name="Li W."/>
            <person name="Guo W."/>
            <person name="Chen H."/>
            <person name="Chen S."/>
            <person name="Zhou L."/>
            <person name="Zhou L."/>
            <person name="Ni X."/>
            <person name="Tian J."/>
            <person name="Zhou Y."/>
            <person name="Sheng Y."/>
            <person name="Liu T."/>
            <person name="Pan Y."/>
            <person name="Xia L."/>
            <person name="Li J."/>
            <person name="Zhao F."/>
            <person name="Cao W."/>
        </authorList>
    </citation>
    <scope>NUCLEOTIDE SEQUENCE</scope>
    <source>
        <strain evidence="3">Rsan-2018</strain>
        <tissue evidence="3">Larvae</tissue>
    </source>
</reference>
<dbReference type="Proteomes" id="UP000821837">
    <property type="component" value="Unassembled WGS sequence"/>
</dbReference>
<comment type="caution">
    <text evidence="3">The sequence shown here is derived from an EMBL/GenBank/DDBJ whole genome shotgun (WGS) entry which is preliminary data.</text>
</comment>
<evidence type="ECO:0000256" key="1">
    <source>
        <dbReference type="SAM" id="MobiDB-lite"/>
    </source>
</evidence>
<evidence type="ECO:0000256" key="2">
    <source>
        <dbReference type="SAM" id="SignalP"/>
    </source>
</evidence>
<feature type="compositionally biased region" description="Low complexity" evidence="1">
    <location>
        <begin position="287"/>
        <end position="303"/>
    </location>
</feature>
<protein>
    <submittedName>
        <fullName evidence="3">Uncharacterized protein</fullName>
    </submittedName>
</protein>
<feature type="region of interest" description="Disordered" evidence="1">
    <location>
        <begin position="65"/>
        <end position="115"/>
    </location>
</feature>
<proteinExistence type="predicted"/>
<dbReference type="EMBL" id="JABSTV010001255">
    <property type="protein sequence ID" value="KAH7935293.1"/>
    <property type="molecule type" value="Genomic_DNA"/>
</dbReference>
<feature type="compositionally biased region" description="Low complexity" evidence="1">
    <location>
        <begin position="438"/>
        <end position="452"/>
    </location>
</feature>
<feature type="region of interest" description="Disordered" evidence="1">
    <location>
        <begin position="816"/>
        <end position="837"/>
    </location>
</feature>
<sequence length="963" mass="105375">MARPCHSLRLLLLAAAAVLCELPTCCGFGASNVPHHIAKKDLRVDLSVPSLGVLLSQRLHRKASSLHEQQHRSQWQRQYEDDASSNGKREGGDSGTDQSEGATDDRTTVWRHRGRFGQDMAVRTNAVTLPAEHDRETVALGAQEQSLRRWWKNLMEPQEPLPASLASGSTRPPQKLKRSNVDSTTSSLQTASKRSATRVTNATDRACNCTELLTNETFSRVFYLVPPPVGTNGQNRNPVKEVIRASLSKSVLVERLYDNCGCRCGCNHTAPTPVSASQGSSTEKRSTTAATTTEIQTTEPSTTPARASARHQEDHPQALYATRSTASSSKGTKCPTRVFVKLPGEELPARAADCRKLWLPDNVYKEQTFWECEDRGSVDCRGEGGHEATERAFQALRPVSSPSPPSHQDSRNVVYTRTSAECSTEPRTAQPRATTYRAETTADSKAATSTTERTAPSTESKSGCANDEDASSGASEKRTHKASPNDTAGGWHINFFAPLNPSGGNASKTGNATLPSTRAPMTENLRHRHYMTTNRATVTTPKKTSAKTLTPTSFSQTSRTTSGSTHSDTTQSRTTRPALLSLPPKNESLLAAWPQRCANSDALEPTFNNSLAFVIMCAPPGASSCNGSDCEPAKRRVAHEDHRQLASGTTDPRKSTHNHLHEDDDFPWTRASKHRSSSPDQARSLPYRASRNGTAFPYPFRGSDVSTARDRNASRLGGRNVTASRNGSHPHRDLPIFLEVTGSSKPKPFFMGGTRTTKSTTEKRYADVIFGPAEDSLQQVSSRQRQRLAYRGYQEVARQLAQADAERYDATRDYAVGQRTSATGNENSQTRTPDKRAASGIGYAVTLEKERRPLPPVKIDLLKSSVRMKALVDRALSTGCKDGMPCAVNGGKKSDMLEKIVVRSGEPSEEDEYEYYYVDYDTSSSELPRDRQVRSVAVAPEASRTAHSGVLERDSHDVQSQSR</sequence>
<feature type="compositionally biased region" description="Polar residues" evidence="1">
    <location>
        <begin position="181"/>
        <end position="201"/>
    </location>
</feature>
<feature type="region of interest" description="Disordered" evidence="1">
    <location>
        <begin position="272"/>
        <end position="315"/>
    </location>
</feature>
<keyword evidence="2" id="KW-0732">Signal</keyword>